<dbReference type="Proteomes" id="UP000298327">
    <property type="component" value="Unassembled WGS sequence"/>
</dbReference>
<comment type="caution">
    <text evidence="4">The sequence shown here is derived from an EMBL/GenBank/DDBJ whole genome shotgun (WGS) entry which is preliminary data.</text>
</comment>
<evidence type="ECO:0000313" key="4">
    <source>
        <dbReference type="EMBL" id="TFY62495.1"/>
    </source>
</evidence>
<evidence type="ECO:0000313" key="5">
    <source>
        <dbReference type="Proteomes" id="UP000298327"/>
    </source>
</evidence>
<gene>
    <name evidence="4" type="ORF">EVG20_g6684</name>
</gene>
<dbReference type="GO" id="GO:0016614">
    <property type="term" value="F:oxidoreductase activity, acting on CH-OH group of donors"/>
    <property type="evidence" value="ECO:0007669"/>
    <property type="project" value="InterPro"/>
</dbReference>
<dbReference type="InterPro" id="IPR036188">
    <property type="entry name" value="FAD/NAD-bd_sf"/>
</dbReference>
<dbReference type="InterPro" id="IPR001810">
    <property type="entry name" value="F-box_dom"/>
</dbReference>
<dbReference type="Pfam" id="PF00732">
    <property type="entry name" value="GMC_oxred_N"/>
    <property type="match status" value="1"/>
</dbReference>
<dbReference type="PANTHER" id="PTHR11552">
    <property type="entry name" value="GLUCOSE-METHANOL-CHOLINE GMC OXIDOREDUCTASE"/>
    <property type="match status" value="1"/>
</dbReference>
<dbReference type="Pfam" id="PF00646">
    <property type="entry name" value="F-box"/>
    <property type="match status" value="1"/>
</dbReference>
<feature type="domain" description="Glucose-methanol-choline oxidoreductase N-terminal" evidence="3">
    <location>
        <begin position="279"/>
        <end position="293"/>
    </location>
</feature>
<dbReference type="SUPFAM" id="SSF54373">
    <property type="entry name" value="FAD-linked reductases, C-terminal domain"/>
    <property type="match status" value="1"/>
</dbReference>
<evidence type="ECO:0000256" key="1">
    <source>
        <dbReference type="ARBA" id="ARBA00001974"/>
    </source>
</evidence>
<evidence type="ECO:0000259" key="3">
    <source>
        <dbReference type="PROSITE" id="PS00624"/>
    </source>
</evidence>
<name>A0A4Y9YJE3_9AGAM</name>
<dbReference type="InterPro" id="IPR007867">
    <property type="entry name" value="GMC_OxRtase_C"/>
</dbReference>
<proteinExistence type="inferred from homology"/>
<dbReference type="InterPro" id="IPR036047">
    <property type="entry name" value="F-box-like_dom_sf"/>
</dbReference>
<dbReference type="Gene3D" id="3.30.560.10">
    <property type="entry name" value="Glucose Oxidase, domain 3"/>
    <property type="match status" value="1"/>
</dbReference>
<comment type="cofactor">
    <cofactor evidence="1">
        <name>FAD</name>
        <dbReference type="ChEBI" id="CHEBI:57692"/>
    </cofactor>
</comment>
<dbReference type="InterPro" id="IPR000172">
    <property type="entry name" value="GMC_OxRdtase_N"/>
</dbReference>
<dbReference type="PANTHER" id="PTHR11552:SF78">
    <property type="entry name" value="GLUCOSE-METHANOL-CHOLINE OXIDOREDUCTASE N-TERMINAL DOMAIN-CONTAINING PROTEIN"/>
    <property type="match status" value="1"/>
</dbReference>
<sequence length="1142" mass="126314">MDHPLKSSVDDEYDIVIAGGGTAGCVLAGRLAATAASLKILVLEAGPETKDDLAHIQPARFLPHLLPTSTTVRFHIEPPSETLAGRPLVVPTAQCLGGGSSVNFLVYTRPSASDYDAWETTYNNPGWGSNDLLPLLKKTETFQAKPNALNHGYHGPLKVSFGGYFTNVGRQFLDSASQFDPTRPLSDDTNDLVTVNVYARYAKWIDAETGKRSDVPHHYIYNQTNPGLHVVTGVHVKRVLIENMRAVGVEFKWNHRFLPDADDAVHTVRAKRLVVVSAGAFGSPGILERSGIGGKSILEPLGIKVEEDLPGVGENYQANADHNAVFPVYYAAPEAETIDGIIRNDPVVIAEMSRQWNEDGSGLMAHNGIDGAAKIRPSEQELKEIGPEFWKIWDEDYAHLPDKPVILFAVMALFSGDASSAPVRKYFSTVICNLYALARGHVHVTDAHDATAALDFKSGFLESVADIKPLVWAYKLVREICRRMALFRGEYAPQHPVFPPGSRAAVVEDGMPTPIDAPKIVYTEEDDLAIELYLRKNIATAWHFMGTCAMKPREDEGVVDSKLNVHGIQGLKVAELFTMIFGLLEYTDILRCSMVCKHFKNVTEGSMKLKWIVKLGMDGLVDCYQELPSTTSDRWNALLDHQSRWRSLNWLKSERLSAGETFTGILDFSSGILVQLEFPDLEDHDFSEVHLKCTSLNEDGKEEDGKPATQRTHANGCITGVCPDGERFQVEHVLVQPLANLIALVDCKQILRLEYPGADDEEAEVQAMAIRIHLRSLSSGGREPHPLSDLPVIEHGVELITPNEMVVYKASVDWDLISVIISNTPGKEFVVWNYLTGERLVHIRPRPLSIRQTHDFSLVTPTSFIAVSSIMTPHGTWIDIVELFAIDPVANVKSRETTDGVTLVARLCLPQRLRGAQIAMDVTAGRFSPTSPSHTCREMFTTASESHVYAIRVRRLFDDSTADPGPKLGLVIHRDTFISILKRSEKEPPRKKLVPWEQWGPQNTRCFQVASSCERCPRFVVPHLVQVVTVDSPFFASRFVHGHGLQQPAAAGRWGKHVSRQLASGRPKIAICDPAVMRVPPGMALSLAMNIPSTRKAYFEFETGCAKAYHDHLQGSSKPGIHCRPVEKHSAFGAQKRYNPVA</sequence>
<dbReference type="SUPFAM" id="SSF51905">
    <property type="entry name" value="FAD/NAD(P)-binding domain"/>
    <property type="match status" value="1"/>
</dbReference>
<dbReference type="STRING" id="205917.A0A4Y9YJE3"/>
<dbReference type="InterPro" id="IPR012132">
    <property type="entry name" value="GMC_OxRdtase"/>
</dbReference>
<keyword evidence="5" id="KW-1185">Reference proteome</keyword>
<evidence type="ECO:0000256" key="2">
    <source>
        <dbReference type="ARBA" id="ARBA00010790"/>
    </source>
</evidence>
<dbReference type="EMBL" id="SEOQ01000461">
    <property type="protein sequence ID" value="TFY62495.1"/>
    <property type="molecule type" value="Genomic_DNA"/>
</dbReference>
<dbReference type="Pfam" id="PF05199">
    <property type="entry name" value="GMC_oxred_C"/>
    <property type="match status" value="1"/>
</dbReference>
<organism evidence="4 5">
    <name type="scientific">Dentipellis fragilis</name>
    <dbReference type="NCBI Taxonomy" id="205917"/>
    <lineage>
        <taxon>Eukaryota</taxon>
        <taxon>Fungi</taxon>
        <taxon>Dikarya</taxon>
        <taxon>Basidiomycota</taxon>
        <taxon>Agaricomycotina</taxon>
        <taxon>Agaricomycetes</taxon>
        <taxon>Russulales</taxon>
        <taxon>Hericiaceae</taxon>
        <taxon>Dentipellis</taxon>
    </lineage>
</organism>
<accession>A0A4Y9YJE3</accession>
<dbReference type="CDD" id="cd09917">
    <property type="entry name" value="F-box_SF"/>
    <property type="match status" value="1"/>
</dbReference>
<dbReference type="GO" id="GO:0050660">
    <property type="term" value="F:flavin adenine dinucleotide binding"/>
    <property type="evidence" value="ECO:0007669"/>
    <property type="project" value="InterPro"/>
</dbReference>
<dbReference type="AlphaFoldDB" id="A0A4Y9YJE3"/>
<dbReference type="Gene3D" id="3.50.50.60">
    <property type="entry name" value="FAD/NAD(P)-binding domain"/>
    <property type="match status" value="1"/>
</dbReference>
<dbReference type="PROSITE" id="PS00624">
    <property type="entry name" value="GMC_OXRED_2"/>
    <property type="match status" value="1"/>
</dbReference>
<protein>
    <recommendedName>
        <fullName evidence="3">Glucose-methanol-choline oxidoreductase N-terminal domain-containing protein</fullName>
    </recommendedName>
</protein>
<comment type="similarity">
    <text evidence="2">Belongs to the GMC oxidoreductase family.</text>
</comment>
<reference evidence="4 5" key="1">
    <citation type="submission" date="2019-02" db="EMBL/GenBank/DDBJ databases">
        <title>Genome sequencing of the rare red list fungi Dentipellis fragilis.</title>
        <authorList>
            <person name="Buettner E."/>
            <person name="Kellner H."/>
        </authorList>
    </citation>
    <scope>NUCLEOTIDE SEQUENCE [LARGE SCALE GENOMIC DNA]</scope>
    <source>
        <strain evidence="4 5">DSM 105465</strain>
    </source>
</reference>
<dbReference type="OrthoDB" id="269227at2759"/>
<dbReference type="SUPFAM" id="SSF81383">
    <property type="entry name" value="F-box domain"/>
    <property type="match status" value="1"/>
</dbReference>
<dbReference type="PROSITE" id="PS51257">
    <property type="entry name" value="PROKAR_LIPOPROTEIN"/>
    <property type="match status" value="1"/>
</dbReference>